<evidence type="ECO:0000313" key="2">
    <source>
        <dbReference type="Proteomes" id="UP000077245"/>
    </source>
</evidence>
<dbReference type="AlphaFoldDB" id="A0A166CBB5"/>
<dbReference type="RefSeq" id="WP_067090735.1">
    <property type="nucleotide sequence ID" value="NZ_LWMV01000160.1"/>
</dbReference>
<protein>
    <submittedName>
        <fullName evidence="1">Uncharacterized protein</fullName>
    </submittedName>
</protein>
<sequence length="93" mass="10689">MNVIKEEILEKINDSLKEYPASIDGITMISFSEKKSYIGNIKFLDMEKVEEAKKILSKVFKCYGHYSIHSQEVVSCCAPKYMTIGFKIDVEEN</sequence>
<organism evidence="1 2">
    <name type="scientific">Methanobrevibacter curvatus</name>
    <dbReference type="NCBI Taxonomy" id="49547"/>
    <lineage>
        <taxon>Archaea</taxon>
        <taxon>Methanobacteriati</taxon>
        <taxon>Methanobacteriota</taxon>
        <taxon>Methanomada group</taxon>
        <taxon>Methanobacteria</taxon>
        <taxon>Methanobacteriales</taxon>
        <taxon>Methanobacteriaceae</taxon>
        <taxon>Methanobrevibacter</taxon>
    </lineage>
</organism>
<dbReference type="PATRIC" id="fig|49547.3.peg.961"/>
<dbReference type="EMBL" id="LWMV01000160">
    <property type="protein sequence ID" value="KZX12837.1"/>
    <property type="molecule type" value="Genomic_DNA"/>
</dbReference>
<reference evidence="1 2" key="1">
    <citation type="submission" date="2016-04" db="EMBL/GenBank/DDBJ databases">
        <title>Genome sequence of Methanobrevibacter curvatus DSM 11111.</title>
        <authorList>
            <person name="Poehlein A."/>
            <person name="Seedorf H."/>
            <person name="Daniel R."/>
        </authorList>
    </citation>
    <scope>NUCLEOTIDE SEQUENCE [LARGE SCALE GENOMIC DNA]</scope>
    <source>
        <strain evidence="1 2">DSM 11111</strain>
    </source>
</reference>
<accession>A0A166CBB5</accession>
<dbReference type="Proteomes" id="UP000077245">
    <property type="component" value="Unassembled WGS sequence"/>
</dbReference>
<gene>
    <name evidence="1" type="ORF">MBCUR_08930</name>
</gene>
<dbReference type="OrthoDB" id="76707at2157"/>
<proteinExistence type="predicted"/>
<comment type="caution">
    <text evidence="1">The sequence shown here is derived from an EMBL/GenBank/DDBJ whole genome shotgun (WGS) entry which is preliminary data.</text>
</comment>
<evidence type="ECO:0000313" key="1">
    <source>
        <dbReference type="EMBL" id="KZX12837.1"/>
    </source>
</evidence>
<keyword evidence="2" id="KW-1185">Reference proteome</keyword>
<name>A0A166CBB5_9EURY</name>
<dbReference type="STRING" id="49547.MBCUR_08930"/>